<sequence>MKSNCETIIHQSLQSMKFSRKRHRITKSDVKDSKKALKQSKERRLAQENKPKYSVKIKTFGDNLKNNDKLQKTTTTT</sequence>
<dbReference type="EMBL" id="LLXH01000467">
    <property type="protein sequence ID" value="PKC66382.1"/>
    <property type="molecule type" value="Genomic_DNA"/>
</dbReference>
<protein>
    <submittedName>
        <fullName evidence="2">Uncharacterized protein</fullName>
    </submittedName>
</protein>
<dbReference type="VEuPathDB" id="FungiDB:FUN_002559"/>
<gene>
    <name evidence="2" type="ORF">RhiirA1_184643</name>
</gene>
<proteinExistence type="predicted"/>
<dbReference type="VEuPathDB" id="FungiDB:RhiirA1_184643"/>
<evidence type="ECO:0000313" key="2">
    <source>
        <dbReference type="EMBL" id="PKC66382.1"/>
    </source>
</evidence>
<organism evidence="2 3">
    <name type="scientific">Rhizophagus irregularis</name>
    <dbReference type="NCBI Taxonomy" id="588596"/>
    <lineage>
        <taxon>Eukaryota</taxon>
        <taxon>Fungi</taxon>
        <taxon>Fungi incertae sedis</taxon>
        <taxon>Mucoromycota</taxon>
        <taxon>Glomeromycotina</taxon>
        <taxon>Glomeromycetes</taxon>
        <taxon>Glomerales</taxon>
        <taxon>Glomeraceae</taxon>
        <taxon>Rhizophagus</taxon>
    </lineage>
</organism>
<comment type="caution">
    <text evidence="2">The sequence shown here is derived from an EMBL/GenBank/DDBJ whole genome shotgun (WGS) entry which is preliminary data.</text>
</comment>
<evidence type="ECO:0000256" key="1">
    <source>
        <dbReference type="SAM" id="MobiDB-lite"/>
    </source>
</evidence>
<dbReference type="VEuPathDB" id="FungiDB:RhiirFUN_002640"/>
<dbReference type="Proteomes" id="UP000232688">
    <property type="component" value="Unassembled WGS sequence"/>
</dbReference>
<feature type="compositionally biased region" description="Basic and acidic residues" evidence="1">
    <location>
        <begin position="26"/>
        <end position="51"/>
    </location>
</feature>
<accession>A0A2N0RSU6</accession>
<reference evidence="2 3" key="2">
    <citation type="submission" date="2017-10" db="EMBL/GenBank/DDBJ databases">
        <title>Genome analyses suggest a sexual origin of heterokaryosis in a supposedly ancient asexual fungus.</title>
        <authorList>
            <person name="Corradi N."/>
            <person name="Sedzielewska K."/>
            <person name="Noel J."/>
            <person name="Charron P."/>
            <person name="Farinelli L."/>
            <person name="Marton T."/>
            <person name="Kruger M."/>
            <person name="Pelin A."/>
            <person name="Brachmann A."/>
            <person name="Corradi N."/>
        </authorList>
    </citation>
    <scope>NUCLEOTIDE SEQUENCE [LARGE SCALE GENOMIC DNA]</scope>
    <source>
        <strain evidence="2 3">A1</strain>
    </source>
</reference>
<reference evidence="2 3" key="1">
    <citation type="submission" date="2017-10" db="EMBL/GenBank/DDBJ databases">
        <title>Extensive intraspecific genome diversity in a model arbuscular mycorrhizal fungus.</title>
        <authorList>
            <person name="Chen E.C.H."/>
            <person name="Morin E."/>
            <person name="Baudet D."/>
            <person name="Noel J."/>
            <person name="Ndikumana S."/>
            <person name="Charron P."/>
            <person name="St-Onge C."/>
            <person name="Giorgi J."/>
            <person name="Grigoriev I.V."/>
            <person name="Roux C."/>
            <person name="Martin F.M."/>
            <person name="Corradi N."/>
        </authorList>
    </citation>
    <scope>NUCLEOTIDE SEQUENCE [LARGE SCALE GENOMIC DNA]</scope>
    <source>
        <strain evidence="2 3">A1</strain>
    </source>
</reference>
<evidence type="ECO:0000313" key="3">
    <source>
        <dbReference type="Proteomes" id="UP000232688"/>
    </source>
</evidence>
<dbReference type="AlphaFoldDB" id="A0A2N0RSU6"/>
<name>A0A2N0RSU6_9GLOM</name>
<feature type="region of interest" description="Disordered" evidence="1">
    <location>
        <begin position="15"/>
        <end position="52"/>
    </location>
</feature>